<accession>A0A2W5EP18</accession>
<dbReference type="EMBL" id="QFOL01000427">
    <property type="protein sequence ID" value="PZP43337.1"/>
    <property type="molecule type" value="Genomic_DNA"/>
</dbReference>
<dbReference type="AlphaFoldDB" id="A0A2W5EP18"/>
<proteinExistence type="predicted"/>
<organism evidence="1 2">
    <name type="scientific">Agrobacterium fabrum</name>
    <dbReference type="NCBI Taxonomy" id="1176649"/>
    <lineage>
        <taxon>Bacteria</taxon>
        <taxon>Pseudomonadati</taxon>
        <taxon>Pseudomonadota</taxon>
        <taxon>Alphaproteobacteria</taxon>
        <taxon>Hyphomicrobiales</taxon>
        <taxon>Rhizobiaceae</taxon>
        <taxon>Rhizobium/Agrobacterium group</taxon>
        <taxon>Agrobacterium</taxon>
        <taxon>Agrobacterium tumefaciens complex</taxon>
    </lineage>
</organism>
<gene>
    <name evidence="1" type="ORF">DI595_21340</name>
</gene>
<protein>
    <submittedName>
        <fullName evidence="1">AraC family transcriptional regulator</fullName>
    </submittedName>
</protein>
<evidence type="ECO:0000313" key="1">
    <source>
        <dbReference type="EMBL" id="PZP43337.1"/>
    </source>
</evidence>
<sequence>MPIAATETTRFWRDRRFGGMECLSATFLTHEYSPHAHDTFSIGAI</sequence>
<name>A0A2W5EP18_9HYPH</name>
<reference evidence="1 2" key="1">
    <citation type="submission" date="2017-08" db="EMBL/GenBank/DDBJ databases">
        <title>Infants hospitalized years apart are colonized by the same room-sourced microbial strains.</title>
        <authorList>
            <person name="Brooks B."/>
            <person name="Olm M.R."/>
            <person name="Firek B.A."/>
            <person name="Baker R."/>
            <person name="Thomas B.C."/>
            <person name="Morowitz M.J."/>
            <person name="Banfield J.F."/>
        </authorList>
    </citation>
    <scope>NUCLEOTIDE SEQUENCE [LARGE SCALE GENOMIC DNA]</scope>
    <source>
        <strain evidence="1">S2_009_000_R2_73</strain>
    </source>
</reference>
<feature type="non-terminal residue" evidence="1">
    <location>
        <position position="45"/>
    </location>
</feature>
<evidence type="ECO:0000313" key="2">
    <source>
        <dbReference type="Proteomes" id="UP000249769"/>
    </source>
</evidence>
<comment type="caution">
    <text evidence="1">The sequence shown here is derived from an EMBL/GenBank/DDBJ whole genome shotgun (WGS) entry which is preliminary data.</text>
</comment>
<dbReference type="Proteomes" id="UP000249769">
    <property type="component" value="Unassembled WGS sequence"/>
</dbReference>